<protein>
    <recommendedName>
        <fullName evidence="1">DUF397 domain-containing protein</fullName>
    </recommendedName>
</protein>
<keyword evidence="3" id="KW-1185">Reference proteome</keyword>
<proteinExistence type="predicted"/>
<feature type="domain" description="DUF397" evidence="1">
    <location>
        <begin position="12"/>
        <end position="66"/>
    </location>
</feature>
<dbReference type="InterPro" id="IPR007278">
    <property type="entry name" value="DUF397"/>
</dbReference>
<comment type="caution">
    <text evidence="2">The sequence shown here is derived from an EMBL/GenBank/DDBJ whole genome shotgun (WGS) entry which is preliminary data.</text>
</comment>
<evidence type="ECO:0000313" key="3">
    <source>
        <dbReference type="Proteomes" id="UP001500902"/>
    </source>
</evidence>
<dbReference type="Pfam" id="PF04149">
    <property type="entry name" value="DUF397"/>
    <property type="match status" value="1"/>
</dbReference>
<evidence type="ECO:0000259" key="1">
    <source>
        <dbReference type="Pfam" id="PF04149"/>
    </source>
</evidence>
<organism evidence="2 3">
    <name type="scientific">Nonomuraea antimicrobica</name>
    <dbReference type="NCBI Taxonomy" id="561173"/>
    <lineage>
        <taxon>Bacteria</taxon>
        <taxon>Bacillati</taxon>
        <taxon>Actinomycetota</taxon>
        <taxon>Actinomycetes</taxon>
        <taxon>Streptosporangiales</taxon>
        <taxon>Streptosporangiaceae</taxon>
        <taxon>Nonomuraea</taxon>
    </lineage>
</organism>
<dbReference type="Proteomes" id="UP001500902">
    <property type="component" value="Unassembled WGS sequence"/>
</dbReference>
<gene>
    <name evidence="2" type="ORF">GCM10022224_043610</name>
</gene>
<name>A0ABP7C1V5_9ACTN</name>
<dbReference type="RefSeq" id="WP_344880817.1">
    <property type="nucleotide sequence ID" value="NZ_BAAAZP010000082.1"/>
</dbReference>
<accession>A0ABP7C1V5</accession>
<evidence type="ECO:0000313" key="2">
    <source>
        <dbReference type="EMBL" id="GAA3674623.1"/>
    </source>
</evidence>
<sequence length="72" mass="7743">MNDELAAELEAAHWRKSSFSGADGGDCIEVASLSGDRFGVRDTERPDLAPWVVRGAVLRAFVAGAKNGEFDF</sequence>
<reference evidence="3" key="1">
    <citation type="journal article" date="2019" name="Int. J. Syst. Evol. Microbiol.">
        <title>The Global Catalogue of Microorganisms (GCM) 10K type strain sequencing project: providing services to taxonomists for standard genome sequencing and annotation.</title>
        <authorList>
            <consortium name="The Broad Institute Genomics Platform"/>
            <consortium name="The Broad Institute Genome Sequencing Center for Infectious Disease"/>
            <person name="Wu L."/>
            <person name="Ma J."/>
        </authorList>
    </citation>
    <scope>NUCLEOTIDE SEQUENCE [LARGE SCALE GENOMIC DNA]</scope>
    <source>
        <strain evidence="3">JCM 16904</strain>
    </source>
</reference>
<dbReference type="EMBL" id="BAAAZP010000082">
    <property type="protein sequence ID" value="GAA3674623.1"/>
    <property type="molecule type" value="Genomic_DNA"/>
</dbReference>